<dbReference type="EMBL" id="CAJOAX010003560">
    <property type="protein sequence ID" value="CAF3860834.1"/>
    <property type="molecule type" value="Genomic_DNA"/>
</dbReference>
<evidence type="ECO:0000313" key="2">
    <source>
        <dbReference type="EMBL" id="CAF0985880.1"/>
    </source>
</evidence>
<gene>
    <name evidence="4" type="ORF">FNK824_LOCUS7200</name>
    <name evidence="5" type="ORF">OTI717_LOCUS21688</name>
    <name evidence="3" type="ORF">RFH988_LOCUS14466</name>
    <name evidence="2" type="ORF">SEV965_LOCUS10004</name>
</gene>
<name>A0A814H7G9_9BILA</name>
<accession>A0A814H7G9</accession>
<dbReference type="EMBL" id="CAJNOO010000670">
    <property type="protein sequence ID" value="CAF1006928.1"/>
    <property type="molecule type" value="Genomic_DNA"/>
</dbReference>
<dbReference type="Proteomes" id="UP000663889">
    <property type="component" value="Unassembled WGS sequence"/>
</dbReference>
<evidence type="ECO:0000313" key="5">
    <source>
        <dbReference type="EMBL" id="CAF3860834.1"/>
    </source>
</evidence>
<dbReference type="Proteomes" id="UP000663823">
    <property type="component" value="Unassembled WGS sequence"/>
</dbReference>
<dbReference type="Proteomes" id="UP000663882">
    <property type="component" value="Unassembled WGS sequence"/>
</dbReference>
<evidence type="ECO:0000313" key="6">
    <source>
        <dbReference type="Proteomes" id="UP000663882"/>
    </source>
</evidence>
<reference evidence="3" key="1">
    <citation type="submission" date="2021-02" db="EMBL/GenBank/DDBJ databases">
        <authorList>
            <person name="Nowell W R."/>
        </authorList>
    </citation>
    <scope>NUCLEOTIDE SEQUENCE</scope>
</reference>
<feature type="compositionally biased region" description="Low complexity" evidence="1">
    <location>
        <begin position="230"/>
        <end position="244"/>
    </location>
</feature>
<protein>
    <submittedName>
        <fullName evidence="3">Uncharacterized protein</fullName>
    </submittedName>
</protein>
<evidence type="ECO:0000256" key="1">
    <source>
        <dbReference type="SAM" id="MobiDB-lite"/>
    </source>
</evidence>
<dbReference type="EMBL" id="CAJOBE010000657">
    <property type="protein sequence ID" value="CAF3671095.1"/>
    <property type="molecule type" value="Genomic_DNA"/>
</dbReference>
<organism evidence="3 6">
    <name type="scientific">Rotaria sordida</name>
    <dbReference type="NCBI Taxonomy" id="392033"/>
    <lineage>
        <taxon>Eukaryota</taxon>
        <taxon>Metazoa</taxon>
        <taxon>Spiralia</taxon>
        <taxon>Gnathifera</taxon>
        <taxon>Rotifera</taxon>
        <taxon>Eurotatoria</taxon>
        <taxon>Bdelloidea</taxon>
        <taxon>Philodinida</taxon>
        <taxon>Philodinidae</taxon>
        <taxon>Rotaria</taxon>
    </lineage>
</organism>
<evidence type="ECO:0000313" key="4">
    <source>
        <dbReference type="EMBL" id="CAF3671095.1"/>
    </source>
</evidence>
<comment type="caution">
    <text evidence="3">The sequence shown here is derived from an EMBL/GenBank/DDBJ whole genome shotgun (WGS) entry which is preliminary data.</text>
</comment>
<dbReference type="Proteomes" id="UP000663874">
    <property type="component" value="Unassembled WGS sequence"/>
</dbReference>
<dbReference type="OrthoDB" id="10057396at2759"/>
<sequence>MLQLKLDRFSSDLANQHPFLNTIIERALVIINHNKFQQNVLNELCAQVVKNRTKDCNQLQQFVEEGLAQLKMEVCIDKLEVPDVLMQCEVFNYNENKPCQIFISQLVSISTTRTTKKSKEIGDMRYGGEQILLGGRLFPIIDCSSDKKFKIIGLRLDVHEKSSIASSKYIVSRSFIDTLFDIEKLKASDDLSQLKVELNNPFEFDQKTKTVRHIGPVRSKRQKLRRADSDSSLLSTSTSGSTSMDSDDLHNIDPNDPNVLYPPYYIPPPGFIPCSPNSTISEDDDQTEVYINGMPPNFRD</sequence>
<dbReference type="AlphaFoldDB" id="A0A814H7G9"/>
<evidence type="ECO:0000313" key="3">
    <source>
        <dbReference type="EMBL" id="CAF1006928.1"/>
    </source>
</evidence>
<dbReference type="EMBL" id="CAJNOU010000401">
    <property type="protein sequence ID" value="CAF0985880.1"/>
    <property type="molecule type" value="Genomic_DNA"/>
</dbReference>
<feature type="region of interest" description="Disordered" evidence="1">
    <location>
        <begin position="217"/>
        <end position="256"/>
    </location>
</feature>
<proteinExistence type="predicted"/>